<dbReference type="Pfam" id="PF00176">
    <property type="entry name" value="SNF2-rel_dom"/>
    <property type="match status" value="1"/>
</dbReference>
<dbReference type="Pfam" id="PF00271">
    <property type="entry name" value="Helicase_C"/>
    <property type="match status" value="1"/>
</dbReference>
<evidence type="ECO:0008006" key="6">
    <source>
        <dbReference type="Google" id="ProtNLM"/>
    </source>
</evidence>
<dbReference type="InterPro" id="IPR014001">
    <property type="entry name" value="Helicase_ATP-bd"/>
</dbReference>
<dbReference type="InterPro" id="IPR027417">
    <property type="entry name" value="P-loop_NTPase"/>
</dbReference>
<dbReference type="GO" id="GO:0005524">
    <property type="term" value="F:ATP binding"/>
    <property type="evidence" value="ECO:0007669"/>
    <property type="project" value="InterPro"/>
</dbReference>
<feature type="domain" description="Helicase C-terminal" evidence="3">
    <location>
        <begin position="442"/>
        <end position="592"/>
    </location>
</feature>
<dbReference type="eggNOG" id="arCOG00871">
    <property type="taxonomic scope" value="Archaea"/>
</dbReference>
<dbReference type="SUPFAM" id="SSF51182">
    <property type="entry name" value="RmlC-like cupins"/>
    <property type="match status" value="1"/>
</dbReference>
<dbReference type="PIR" id="E72734">
    <property type="entry name" value="E72734"/>
</dbReference>
<dbReference type="InterPro" id="IPR000330">
    <property type="entry name" value="SNF2_N"/>
</dbReference>
<dbReference type="SMART" id="SM00487">
    <property type="entry name" value="DEXDc"/>
    <property type="match status" value="1"/>
</dbReference>
<dbReference type="SMART" id="SM00490">
    <property type="entry name" value="HELICc"/>
    <property type="match status" value="1"/>
</dbReference>
<gene>
    <name evidence="4" type="ordered locus">APE_0413</name>
</gene>
<organism evidence="4 5">
    <name type="scientific">Aeropyrum pernix (strain ATCC 700893 / DSM 11879 / JCM 9820 / NBRC 100138 / K1)</name>
    <dbReference type="NCBI Taxonomy" id="272557"/>
    <lineage>
        <taxon>Archaea</taxon>
        <taxon>Thermoproteota</taxon>
        <taxon>Thermoprotei</taxon>
        <taxon>Desulfurococcales</taxon>
        <taxon>Desulfurococcaceae</taxon>
        <taxon>Aeropyrum</taxon>
    </lineage>
</organism>
<dbReference type="PROSITE" id="PS51192">
    <property type="entry name" value="HELICASE_ATP_BIND_1"/>
    <property type="match status" value="1"/>
</dbReference>
<dbReference type="GO" id="GO:0120545">
    <property type="term" value="F:nucleic acid conformation isomerase activity"/>
    <property type="evidence" value="ECO:0007669"/>
    <property type="project" value="UniProtKB-ARBA"/>
</dbReference>
<dbReference type="PANTHER" id="PTHR45766:SF6">
    <property type="entry name" value="SWI_SNF-RELATED MATRIX-ASSOCIATED ACTIN-DEPENDENT REGULATOR OF CHROMATIN SUBFAMILY A-LIKE PROTEIN 1"/>
    <property type="match status" value="1"/>
</dbReference>
<sequence length="1039" mass="119960">MNPYIAPLLWTAERYLDSNPFFIYGEKNPLLHQTEVVAKSLFIKPTRILIADVIGLGKTVTALRILKTIEHYKNQKLGRVLIAVPAVLVEQWKDEMRSMGINPILIERKSLDFRAKQPELPSGWYIGSIDTLKRPEYMAFLQRNKWDAIVVDEAHKLGVVGGEPNMRWRNLGKLIMENRDAIVLLLSATPHRGKANDYLSRLALVDPTLLDVTSVSTLEKVFDKPEFYQRTHNVILFRRNKDDVNKIYERAEIFKPCNMLAVLIEPNDVERGFLRTITELTTSYLRSYYTYIVKELGWKTGRAQSIVALLRTLLVKRGLSSPQALVKTFGKLVEKRGRFIELIDRGYTPDEAQKKIAEEIEDYARKLDEILSGDIGEIDEELDEEFERLAIYFDKLLDDMFREELKKAQKYAEDILVGKAVDSKVETLKKILGLVLYTPPEELPDEFKDLASQKAIVFTEFKDTATYLYEKLRKWAEDEFGDPGIVRVFTSENRGEIEDIKRWLSEDGRRVLVTTDVAGEGLNLQYANVIINYEITWSPIRLEQRIGRVWRYGQDKTTYVFNLFLADGLEKEVAETVFAKLYGISISVGKLEPILGEQVFLSTIRNELLEHAVEERETIGGLIPIEINFENRKISLSEARIIELVAKDARAFVKAFIKALKRLVREIKYKRIFPVRADAEKVREELLHLTGFRDMEDVVETLKNAGEAFSKILDLSFEEREDKILLRSKDGTVFELPISNPETFLKRLQAYFRTDDHAKYFVYQSSEKEVMLLSEVEVLIGGEIRYREPIGILANVETYSLTILRGKELFSKLLKILDNSVPVDEVYGLDDVLNLIPQIMSSSPNTFYETALKNGAVKLIKMLEEYEEVKEKLGAKKFFHTYEPQVKIREPTFIMISSANLPEVKDVPSEEVWGWAEDEAISTVLDYEKQEDREPTRVSGHEHYDVRSVKRGEDGSIKEERFIEVKTKIKRSLNFGLKSEEFKVAEKKGDNYWLYIVYGVRTEKPVILCIKNPAERIPFRRKVSIEKREEYYFGAGGPI</sequence>
<proteinExistence type="predicted"/>
<keyword evidence="1" id="KW-0378">Hydrolase</keyword>
<dbReference type="Gene3D" id="3.40.50.10810">
    <property type="entry name" value="Tandem AAA-ATPase domain"/>
    <property type="match status" value="1"/>
</dbReference>
<feature type="domain" description="Helicase ATP-binding" evidence="2">
    <location>
        <begin position="39"/>
        <end position="208"/>
    </location>
</feature>
<evidence type="ECO:0000313" key="4">
    <source>
        <dbReference type="EMBL" id="BAA79369.1"/>
    </source>
</evidence>
<dbReference type="InterPro" id="IPR001650">
    <property type="entry name" value="Helicase_C-like"/>
</dbReference>
<dbReference type="AlphaFoldDB" id="Q9YF27"/>
<dbReference type="InterPro" id="IPR024975">
    <property type="entry name" value="NOV_C"/>
</dbReference>
<dbReference type="Pfam" id="PF13020">
    <property type="entry name" value="NOV_C"/>
    <property type="match status" value="1"/>
</dbReference>
<dbReference type="EMBL" id="BA000002">
    <property type="protein sequence ID" value="BAA79369.1"/>
    <property type="molecule type" value="Genomic_DNA"/>
</dbReference>
<dbReference type="PROSITE" id="PS51194">
    <property type="entry name" value="HELICASE_CTER"/>
    <property type="match status" value="1"/>
</dbReference>
<dbReference type="InterPro" id="IPR049730">
    <property type="entry name" value="SNF2/RAD54-like_C"/>
</dbReference>
<dbReference type="GO" id="GO:0016787">
    <property type="term" value="F:hydrolase activity"/>
    <property type="evidence" value="ECO:0007669"/>
    <property type="project" value="UniProtKB-KW"/>
</dbReference>
<dbReference type="Gene3D" id="3.40.50.300">
    <property type="entry name" value="P-loop containing nucleotide triphosphate hydrolases"/>
    <property type="match status" value="1"/>
</dbReference>
<dbReference type="CDD" id="cd18793">
    <property type="entry name" value="SF2_C_SNF"/>
    <property type="match status" value="1"/>
</dbReference>
<dbReference type="InterPro" id="IPR011051">
    <property type="entry name" value="RmlC_Cupin_sf"/>
</dbReference>
<dbReference type="GO" id="GO:0003677">
    <property type="term" value="F:DNA binding"/>
    <property type="evidence" value="ECO:0007669"/>
    <property type="project" value="InterPro"/>
</dbReference>
<dbReference type="InterPro" id="IPR038718">
    <property type="entry name" value="SNF2-like_sf"/>
</dbReference>
<name>Q9YF27_AERPE</name>
<keyword evidence="5" id="KW-1185">Reference proteome</keyword>
<dbReference type="SUPFAM" id="SSF52540">
    <property type="entry name" value="P-loop containing nucleoside triphosphate hydrolases"/>
    <property type="match status" value="1"/>
</dbReference>
<evidence type="ECO:0000259" key="3">
    <source>
        <dbReference type="PROSITE" id="PS51194"/>
    </source>
</evidence>
<dbReference type="STRING" id="272557.APE_0413"/>
<dbReference type="KEGG" id="ape:APE_0413"/>
<dbReference type="Proteomes" id="UP000002518">
    <property type="component" value="Chromosome"/>
</dbReference>
<accession>Q9YF27</accession>
<protein>
    <recommendedName>
        <fullName evidence="6">Helicase</fullName>
    </recommendedName>
</protein>
<evidence type="ECO:0000259" key="2">
    <source>
        <dbReference type="PROSITE" id="PS51192"/>
    </source>
</evidence>
<dbReference type="GO" id="GO:0140097">
    <property type="term" value="F:catalytic activity, acting on DNA"/>
    <property type="evidence" value="ECO:0007669"/>
    <property type="project" value="UniProtKB-ARBA"/>
</dbReference>
<reference evidence="4 5" key="1">
    <citation type="journal article" date="1999" name="DNA Res.">
        <title>Complete genome sequence of an aerobic hyper-thermophilic crenarchaeon, Aeropyrum pernix K1.</title>
        <authorList>
            <person name="Kawarabayasi Y."/>
            <person name="Hino Y."/>
            <person name="Horikawa H."/>
            <person name="Yamazaki S."/>
            <person name="Haikawa Y."/>
            <person name="Jin-no K."/>
            <person name="Takahashi M."/>
            <person name="Sekine M."/>
            <person name="Baba S."/>
            <person name="Ankai A."/>
            <person name="Kosugi H."/>
            <person name="Hosoyama A."/>
            <person name="Fukui S."/>
            <person name="Nagai Y."/>
            <person name="Nishijima K."/>
            <person name="Nakazawa H."/>
            <person name="Takamiya M."/>
            <person name="Masuda S."/>
            <person name="Funahashi T."/>
            <person name="Tanaka T."/>
            <person name="Kudoh Y."/>
            <person name="Yamazaki J."/>
            <person name="Kushida N."/>
            <person name="Oguchi A."/>
            <person name="Aoki K."/>
            <person name="Kubota K."/>
            <person name="Nakamura Y."/>
            <person name="Nomura N."/>
            <person name="Sako Y."/>
            <person name="Kikuchi H."/>
        </authorList>
    </citation>
    <scope>NUCLEOTIDE SEQUENCE [LARGE SCALE GENOMIC DNA]</scope>
    <source>
        <strain evidence="5">ATCC 700893 / DSM 11879 / JCM 9820 / NBRC 100138 / K1</strain>
    </source>
</reference>
<evidence type="ECO:0000256" key="1">
    <source>
        <dbReference type="ARBA" id="ARBA00022801"/>
    </source>
</evidence>
<dbReference type="PANTHER" id="PTHR45766">
    <property type="entry name" value="DNA ANNEALING HELICASE AND ENDONUCLEASE ZRANB3 FAMILY MEMBER"/>
    <property type="match status" value="1"/>
</dbReference>
<dbReference type="EnsemblBacteria" id="BAA79369">
    <property type="protein sequence ID" value="BAA79369"/>
    <property type="gene ID" value="APE_0413"/>
</dbReference>
<evidence type="ECO:0000313" key="5">
    <source>
        <dbReference type="Proteomes" id="UP000002518"/>
    </source>
</evidence>